<name>A0A1M6CF32_9FLAO</name>
<dbReference type="PANTHER" id="PTHR22916">
    <property type="entry name" value="GLYCOSYLTRANSFERASE"/>
    <property type="match status" value="1"/>
</dbReference>
<dbReference type="InterPro" id="IPR001173">
    <property type="entry name" value="Glyco_trans_2-like"/>
</dbReference>
<keyword evidence="3" id="KW-1185">Reference proteome</keyword>
<dbReference type="Gene3D" id="3.90.550.10">
    <property type="entry name" value="Spore Coat Polysaccharide Biosynthesis Protein SpsA, Chain A"/>
    <property type="match status" value="1"/>
</dbReference>
<evidence type="ECO:0000313" key="2">
    <source>
        <dbReference type="EMBL" id="SHI59602.1"/>
    </source>
</evidence>
<organism evidence="2 3">
    <name type="scientific">Algibacter luteus</name>
    <dbReference type="NCBI Taxonomy" id="1178825"/>
    <lineage>
        <taxon>Bacteria</taxon>
        <taxon>Pseudomonadati</taxon>
        <taxon>Bacteroidota</taxon>
        <taxon>Flavobacteriia</taxon>
        <taxon>Flavobacteriales</taxon>
        <taxon>Flavobacteriaceae</taxon>
        <taxon>Algibacter</taxon>
    </lineage>
</organism>
<dbReference type="InterPro" id="IPR029044">
    <property type="entry name" value="Nucleotide-diphossugar_trans"/>
</dbReference>
<evidence type="ECO:0000259" key="1">
    <source>
        <dbReference type="Pfam" id="PF00535"/>
    </source>
</evidence>
<dbReference type="STRING" id="1178825.SAMN05216261_1221"/>
<dbReference type="SUPFAM" id="SSF53448">
    <property type="entry name" value="Nucleotide-diphospho-sugar transferases"/>
    <property type="match status" value="1"/>
</dbReference>
<dbReference type="GO" id="GO:0016758">
    <property type="term" value="F:hexosyltransferase activity"/>
    <property type="evidence" value="ECO:0007669"/>
    <property type="project" value="UniProtKB-ARBA"/>
</dbReference>
<dbReference type="PANTHER" id="PTHR22916:SF3">
    <property type="entry name" value="UDP-GLCNAC:BETAGAL BETA-1,3-N-ACETYLGLUCOSAMINYLTRANSFERASE-LIKE PROTEIN 1"/>
    <property type="match status" value="1"/>
</dbReference>
<dbReference type="Pfam" id="PF00535">
    <property type="entry name" value="Glycos_transf_2"/>
    <property type="match status" value="1"/>
</dbReference>
<evidence type="ECO:0000313" key="3">
    <source>
        <dbReference type="Proteomes" id="UP000184396"/>
    </source>
</evidence>
<dbReference type="AlphaFoldDB" id="A0A1M6CF32"/>
<proteinExistence type="predicted"/>
<dbReference type="Proteomes" id="UP000184396">
    <property type="component" value="Unassembled WGS sequence"/>
</dbReference>
<reference evidence="2 3" key="1">
    <citation type="submission" date="2016-11" db="EMBL/GenBank/DDBJ databases">
        <authorList>
            <person name="Jaros S."/>
            <person name="Januszkiewicz K."/>
            <person name="Wedrychowicz H."/>
        </authorList>
    </citation>
    <scope>NUCLEOTIDE SEQUENCE [LARGE SCALE GENOMIC DNA]</scope>
    <source>
        <strain evidence="2 3">CGMCC 1.12213</strain>
    </source>
</reference>
<dbReference type="EMBL" id="FQYK01000002">
    <property type="protein sequence ID" value="SHI59602.1"/>
    <property type="molecule type" value="Genomic_DNA"/>
</dbReference>
<accession>A0A1M6CF32</accession>
<sequence>MKFRVSVIIPVFNTEDYVEKAINSVLQQPEVAEVVVVNDGSTDKSLQIISKLQDEDARVKIYHHPNNINKGRSASRNLGIKKASCDYIAFLDSDDYYLKNRFENDKKLFSENKNIDGIYNAIGAHFYRESKEFERTALKLTTINEKVNPEDLFEELLHYKKGHFSIDGLTLEKAIFDKVDYFNESLLVDEDTHMFIKMTLKTRLVGGVLDKPVAMRGVHETNVFNNANLYDKSKVYELLVFWSCKNKISLKKIDALLNKYWTFILQEGKGLAKYMKCWFYVFFSNKRILFSMLSIKYFPLIMLRKRIFPFFYKKE</sequence>
<dbReference type="CDD" id="cd00761">
    <property type="entry name" value="Glyco_tranf_GTA_type"/>
    <property type="match status" value="1"/>
</dbReference>
<keyword evidence="2" id="KW-0808">Transferase</keyword>
<gene>
    <name evidence="2" type="ORF">SAMN05216261_1221</name>
</gene>
<dbReference type="RefSeq" id="WP_019387363.1">
    <property type="nucleotide sequence ID" value="NZ_ALIH01000005.1"/>
</dbReference>
<feature type="domain" description="Glycosyltransferase 2-like" evidence="1">
    <location>
        <begin position="6"/>
        <end position="121"/>
    </location>
</feature>
<dbReference type="OrthoDB" id="9788101at2"/>
<dbReference type="eggNOG" id="COG1215">
    <property type="taxonomic scope" value="Bacteria"/>
</dbReference>
<protein>
    <submittedName>
        <fullName evidence="2">Glycosyltransferase involved in cell wall bisynthesis</fullName>
    </submittedName>
</protein>